<dbReference type="PROSITE" id="PS51257">
    <property type="entry name" value="PROKAR_LIPOPROTEIN"/>
    <property type="match status" value="1"/>
</dbReference>
<dbReference type="Proteomes" id="UP000321039">
    <property type="component" value="Unassembled WGS sequence"/>
</dbReference>
<protein>
    <recommendedName>
        <fullName evidence="3">Lipoprotein</fullName>
    </recommendedName>
</protein>
<proteinExistence type="predicted"/>
<name>A0A5C8ZQL7_9GAMM</name>
<evidence type="ECO:0000313" key="2">
    <source>
        <dbReference type="Proteomes" id="UP000321039"/>
    </source>
</evidence>
<dbReference type="RefSeq" id="WP_148069781.1">
    <property type="nucleotide sequence ID" value="NZ_VRZA01000007.1"/>
</dbReference>
<gene>
    <name evidence="1" type="ORF">FV139_17560</name>
</gene>
<dbReference type="EMBL" id="VRZA01000007">
    <property type="protein sequence ID" value="TXS90783.1"/>
    <property type="molecule type" value="Genomic_DNA"/>
</dbReference>
<organism evidence="1 2">
    <name type="scientific">Parahaliea maris</name>
    <dbReference type="NCBI Taxonomy" id="2716870"/>
    <lineage>
        <taxon>Bacteria</taxon>
        <taxon>Pseudomonadati</taxon>
        <taxon>Pseudomonadota</taxon>
        <taxon>Gammaproteobacteria</taxon>
        <taxon>Cellvibrionales</taxon>
        <taxon>Halieaceae</taxon>
        <taxon>Parahaliea</taxon>
    </lineage>
</organism>
<sequence length="88" mass="9979">MHRLMPFPVVLSLALQGCMHEIWNAGDLADWVRQQAVKEGCKSDSIELEDWYRKTESGNVWHGTCRNGASETMAFTVNVDPVWKPSES</sequence>
<keyword evidence="2" id="KW-1185">Reference proteome</keyword>
<evidence type="ECO:0000313" key="1">
    <source>
        <dbReference type="EMBL" id="TXS90783.1"/>
    </source>
</evidence>
<evidence type="ECO:0008006" key="3">
    <source>
        <dbReference type="Google" id="ProtNLM"/>
    </source>
</evidence>
<accession>A0A5C8ZQL7</accession>
<comment type="caution">
    <text evidence="1">The sequence shown here is derived from an EMBL/GenBank/DDBJ whole genome shotgun (WGS) entry which is preliminary data.</text>
</comment>
<dbReference type="AlphaFoldDB" id="A0A5C8ZQL7"/>
<reference evidence="1 2" key="1">
    <citation type="submission" date="2019-08" db="EMBL/GenBank/DDBJ databases">
        <title>Parahaliea maris sp. nov., isolated from the surface seawater.</title>
        <authorList>
            <person name="Liu Y."/>
        </authorList>
    </citation>
    <scope>NUCLEOTIDE SEQUENCE [LARGE SCALE GENOMIC DNA]</scope>
    <source>
        <strain evidence="1 2">HSLHS9</strain>
    </source>
</reference>